<evidence type="ECO:0000313" key="2">
    <source>
        <dbReference type="Proteomes" id="UP000587760"/>
    </source>
</evidence>
<reference evidence="1 2" key="1">
    <citation type="submission" date="2020-08" db="EMBL/GenBank/DDBJ databases">
        <title>Genomic Encyclopedia of Type Strains, Phase IV (KMG-IV): sequencing the most valuable type-strain genomes for metagenomic binning, comparative biology and taxonomic classification.</title>
        <authorList>
            <person name="Goeker M."/>
        </authorList>
    </citation>
    <scope>NUCLEOTIDE SEQUENCE [LARGE SCALE GENOMIC DNA]</scope>
    <source>
        <strain evidence="1 2">DSM 2461</strain>
    </source>
</reference>
<evidence type="ECO:0008006" key="3">
    <source>
        <dbReference type="Google" id="ProtNLM"/>
    </source>
</evidence>
<evidence type="ECO:0000313" key="1">
    <source>
        <dbReference type="EMBL" id="MBB6479942.1"/>
    </source>
</evidence>
<dbReference type="RefSeq" id="WP_184745626.1">
    <property type="nucleotide sequence ID" value="NZ_JACHGJ010000002.1"/>
</dbReference>
<proteinExistence type="predicted"/>
<organism evidence="1 2">
    <name type="scientific">Spirochaeta isovalerica</name>
    <dbReference type="NCBI Taxonomy" id="150"/>
    <lineage>
        <taxon>Bacteria</taxon>
        <taxon>Pseudomonadati</taxon>
        <taxon>Spirochaetota</taxon>
        <taxon>Spirochaetia</taxon>
        <taxon>Spirochaetales</taxon>
        <taxon>Spirochaetaceae</taxon>
        <taxon>Spirochaeta</taxon>
    </lineage>
</organism>
<keyword evidence="2" id="KW-1185">Reference proteome</keyword>
<dbReference type="Proteomes" id="UP000587760">
    <property type="component" value="Unassembled WGS sequence"/>
</dbReference>
<dbReference type="AlphaFoldDB" id="A0A841RC13"/>
<accession>A0A841RC13</accession>
<gene>
    <name evidence="1" type="ORF">HNR50_001600</name>
</gene>
<comment type="caution">
    <text evidence="1">The sequence shown here is derived from an EMBL/GenBank/DDBJ whole genome shotgun (WGS) entry which is preliminary data.</text>
</comment>
<dbReference type="EMBL" id="JACHGJ010000002">
    <property type="protein sequence ID" value="MBB6479942.1"/>
    <property type="molecule type" value="Genomic_DNA"/>
</dbReference>
<name>A0A841RC13_9SPIO</name>
<sequence length="75" mass="8212">MSLNKQPNILFLFTENQPFNTNLSIRPTPMDRLIQRGSVFTQTEIPGGSCGTGSMPGGDMLHTVRSLYRLKDAGG</sequence>
<protein>
    <recommendedName>
        <fullName evidence="3">Sulfatase N-terminal domain-containing protein</fullName>
    </recommendedName>
</protein>